<evidence type="ECO:0000256" key="1">
    <source>
        <dbReference type="ARBA" id="ARBA00022475"/>
    </source>
</evidence>
<dbReference type="Pfam" id="PF04356">
    <property type="entry name" value="DUF489"/>
    <property type="match status" value="1"/>
</dbReference>
<dbReference type="SUPFAM" id="SSF101322">
    <property type="entry name" value="YcfC-like"/>
    <property type="match status" value="1"/>
</dbReference>
<gene>
    <name evidence="4" type="primary">hflD</name>
    <name evidence="5" type="ORF">CEX73_00890</name>
</gene>
<comment type="caution">
    <text evidence="5">The sequence shown here is derived from an EMBL/GenBank/DDBJ whole genome shotgun (WGS) entry which is preliminary data.</text>
</comment>
<proteinExistence type="inferred from homology"/>
<dbReference type="InterPro" id="IPR007451">
    <property type="entry name" value="HflD"/>
</dbReference>
<keyword evidence="2 4" id="KW-0963">Cytoplasm</keyword>
<dbReference type="InterPro" id="IPR035932">
    <property type="entry name" value="HflD-like_sf"/>
</dbReference>
<dbReference type="NCBIfam" id="NF001248">
    <property type="entry name" value="PRK00218.1-4"/>
    <property type="match status" value="1"/>
</dbReference>
<dbReference type="OrthoDB" id="9788031at2"/>
<dbReference type="PANTHER" id="PTHR38100:SF1">
    <property type="entry name" value="HIGH FREQUENCY LYSOGENIZATION PROTEIN HFLD"/>
    <property type="match status" value="1"/>
</dbReference>
<accession>A0A2N4XXC3</accession>
<dbReference type="Gene3D" id="1.10.3890.10">
    <property type="entry name" value="HflD-like"/>
    <property type="match status" value="1"/>
</dbReference>
<keyword evidence="3 4" id="KW-0472">Membrane</keyword>
<keyword evidence="1 4" id="KW-1003">Cell membrane</keyword>
<evidence type="ECO:0000256" key="3">
    <source>
        <dbReference type="ARBA" id="ARBA00023136"/>
    </source>
</evidence>
<dbReference type="HAMAP" id="MF_00695">
    <property type="entry name" value="HflD_protein"/>
    <property type="match status" value="1"/>
</dbReference>
<organism evidence="5 6">
    <name type="scientific">Candidatus Palibaumannia cicadellinicola</name>
    <dbReference type="NCBI Taxonomy" id="186490"/>
    <lineage>
        <taxon>Bacteria</taxon>
        <taxon>Pseudomonadati</taxon>
        <taxon>Pseudomonadota</taxon>
        <taxon>Gammaproteobacteria</taxon>
        <taxon>Candidatus Palibaumannia</taxon>
    </lineage>
</organism>
<name>A0A2N4XXC3_9GAMM</name>
<dbReference type="GO" id="GO:0005737">
    <property type="term" value="C:cytoplasm"/>
    <property type="evidence" value="ECO:0007669"/>
    <property type="project" value="UniProtKB-SubCell"/>
</dbReference>
<dbReference type="RefSeq" id="WP_101626735.1">
    <property type="nucleotide sequence ID" value="NZ_NJPO01000046.1"/>
</dbReference>
<comment type="similarity">
    <text evidence="4">Belongs to the HflD family.</text>
</comment>
<dbReference type="EMBL" id="NJPO01000046">
    <property type="protein sequence ID" value="PLK59080.1"/>
    <property type="molecule type" value="Genomic_DNA"/>
</dbReference>
<comment type="subcellular location">
    <subcellularLocation>
        <location evidence="4">Cytoplasm</location>
    </subcellularLocation>
    <subcellularLocation>
        <location evidence="4">Cell membrane</location>
        <topology evidence="4">Peripheral membrane protein</topology>
        <orientation evidence="4">Cytoplasmic side</orientation>
    </subcellularLocation>
</comment>
<dbReference type="AlphaFoldDB" id="A0A2N4XXC3"/>
<dbReference type="Proteomes" id="UP000234253">
    <property type="component" value="Unassembled WGS sequence"/>
</dbReference>
<dbReference type="PANTHER" id="PTHR38100">
    <property type="entry name" value="HIGH FREQUENCY LYSOGENIZATION PROTEIN HFLD"/>
    <property type="match status" value="1"/>
</dbReference>
<protein>
    <recommendedName>
        <fullName evidence="4">High frequency lysogenization protein HflD homolog</fullName>
    </recommendedName>
</protein>
<evidence type="ECO:0000313" key="6">
    <source>
        <dbReference type="Proteomes" id="UP000234253"/>
    </source>
</evidence>
<evidence type="ECO:0000256" key="2">
    <source>
        <dbReference type="ARBA" id="ARBA00022490"/>
    </source>
</evidence>
<dbReference type="GO" id="GO:0005886">
    <property type="term" value="C:plasma membrane"/>
    <property type="evidence" value="ECO:0007669"/>
    <property type="project" value="UniProtKB-SubCell"/>
</dbReference>
<reference evidence="5 6" key="1">
    <citation type="submission" date="2017-06" db="EMBL/GenBank/DDBJ databases">
        <title>Metabolic interaction between xylem feeders and their symbionts.</title>
        <authorList>
            <person name="Chouaia B."/>
        </authorList>
    </citation>
    <scope>NUCLEOTIDE SEQUENCE [LARGE SCALE GENOMIC DNA]</scope>
    <source>
        <strain evidence="5 6">Gra</strain>
    </source>
</reference>
<sequence length="209" mass="23230">MTKNYVDITLALAGVCQSARLVQQLGHQSKCDEHPFRILLHSLLDLKPTSVLAVYSDAFSNLKIGLETLQKILNLSAEEECGAELARYILGLMVLERKLNRNRSAQNKLSRYIGALKPQLLHFDLLSETIVSAIADIYVDVISPLGLRIQVTGAPAVLQNSKIQDQVRAALLTGIRSAVLWQQVGGGRLQLMFNRRRLFAQAKQLLLQC</sequence>
<dbReference type="NCBIfam" id="NF001246">
    <property type="entry name" value="PRK00218.1-2"/>
    <property type="match status" value="1"/>
</dbReference>
<evidence type="ECO:0000313" key="5">
    <source>
        <dbReference type="EMBL" id="PLK59080.1"/>
    </source>
</evidence>
<evidence type="ECO:0000256" key="4">
    <source>
        <dbReference type="HAMAP-Rule" id="MF_00695"/>
    </source>
</evidence>